<evidence type="ECO:0000256" key="4">
    <source>
        <dbReference type="ARBA" id="ARBA00022692"/>
    </source>
</evidence>
<evidence type="ECO:0000256" key="6">
    <source>
        <dbReference type="ARBA" id="ARBA00022737"/>
    </source>
</evidence>
<protein>
    <recommendedName>
        <fullName evidence="11">LRRCT domain-containing protein</fullName>
    </recommendedName>
</protein>
<dbReference type="AlphaFoldDB" id="A0AAV7LC27"/>
<dbReference type="InterPro" id="IPR003591">
    <property type="entry name" value="Leu-rich_rpt_typical-subtyp"/>
</dbReference>
<dbReference type="GO" id="GO:0007409">
    <property type="term" value="P:axonogenesis"/>
    <property type="evidence" value="ECO:0007669"/>
    <property type="project" value="TreeGrafter"/>
</dbReference>
<evidence type="ECO:0000259" key="11">
    <source>
        <dbReference type="SMART" id="SM00082"/>
    </source>
</evidence>
<reference evidence="12" key="1">
    <citation type="journal article" date="2022" name="bioRxiv">
        <title>Sequencing and chromosome-scale assembly of the giantPleurodeles waltlgenome.</title>
        <authorList>
            <person name="Brown T."/>
            <person name="Elewa A."/>
            <person name="Iarovenko S."/>
            <person name="Subramanian E."/>
            <person name="Araus A.J."/>
            <person name="Petzold A."/>
            <person name="Susuki M."/>
            <person name="Suzuki K.-i.T."/>
            <person name="Hayashi T."/>
            <person name="Toyoda A."/>
            <person name="Oliveira C."/>
            <person name="Osipova E."/>
            <person name="Leigh N.D."/>
            <person name="Simon A."/>
            <person name="Yun M.H."/>
        </authorList>
    </citation>
    <scope>NUCLEOTIDE SEQUENCE</scope>
    <source>
        <strain evidence="12">20211129_DDA</strain>
        <tissue evidence="12">Liver</tissue>
    </source>
</reference>
<evidence type="ECO:0000256" key="10">
    <source>
        <dbReference type="SAM" id="Phobius"/>
    </source>
</evidence>
<comment type="similarity">
    <text evidence="2">Belongs to the SLITRK family.</text>
</comment>
<dbReference type="FunFam" id="3.80.10.10:FF:000001">
    <property type="entry name" value="SLIT and NTRK-like family, member 1"/>
    <property type="match status" value="2"/>
</dbReference>
<dbReference type="PANTHER" id="PTHR45773:SF6">
    <property type="entry name" value="SLIT AND NTRK-LIKE PROTEIN 3"/>
    <property type="match status" value="1"/>
</dbReference>
<feature type="domain" description="LRRCT" evidence="11">
    <location>
        <begin position="619"/>
        <end position="669"/>
    </location>
</feature>
<evidence type="ECO:0000256" key="2">
    <source>
        <dbReference type="ARBA" id="ARBA00010439"/>
    </source>
</evidence>
<dbReference type="SMART" id="SM00082">
    <property type="entry name" value="LRRCT"/>
    <property type="match status" value="2"/>
</dbReference>
<sequence>MPPSFVPLLAQTALRWRRAGSRNTEGEKNSDPKLHLVFFPPSGCTYIAPTNVCFRPTMEPSPAEARLKASMLWVTLLSTIALCWTTPIPLIEDSEEIDEPCFDPCYCEVKESLFHIHCDNKGFTNISQITEVWSRPFKLYLQRNSMRRLYTNSFLHLNNAISINLGNNALQDIQAGAFNGLRVLKRLYLHENKLDIFRNDTFMGLESLEYLQADYNVIKRIESGAFRNLSKLRVLILNDNLIPMLPLNLFKSVSLTHLDLRGNRLKILTYRGMLDHIGRSLMEIQLEENPWSCTCEIVQLKSWLERIPYTALVGDITCETPFHFHGKDLREIKRSKLCPLLSESEVEASLGIPQLTSSKESAWPTRPSSMLSSFHFTASSVEYKTSNRQPKPTKQPRAPKPPPTSRGLYPGPNQPPIAAYQTRPPIPIICPTGCSCNLHINDLGLTVNCKERGFHNISELLPRPLNAKKLYLSGNLIQKIYRSDFWNFSSLDLLHLGNNRISYVQDGAFVNLPNLKTLYLNGNDIEKLTPGMFRGLQTLHYLYFEYNMIREIQPAAFSLMPNLKLLFLNDNLLRTLPTDAFAGTSLARLNLRNNHFLYLSVAGVLEHLNAIVQIDLKQNPWDCTCDLVPLKQWIDTISSVIVVGDVLCRSPENLTDKDLKLLEMEVLCPELLQAAAAASPASPGNSVPTSSSAFEFSPPGGPVPLSVLILSLLILFFSAVFIAAGLFAFVLRRRKKLPFKKRQEVDLGLQMQCRIFEERPNNSPEKPAGHVYDYIPHPVTQMCNNPIYKPREEELGQEFTETKENNTNYRTLIEKEKEWTMAVSNSQLNTIVTVNQAGDFAGFHENGALFPGGTDRERAPQTVGFVDCLYGTVPKLKELHVHPPGMQYPDLQQDARLKETLLFATGKGFSEQTQSEYLELRAKLQTKPDYLEVLEKTTYRF</sequence>
<feature type="transmembrane region" description="Helical" evidence="10">
    <location>
        <begin position="707"/>
        <end position="731"/>
    </location>
</feature>
<keyword evidence="13" id="KW-1185">Reference proteome</keyword>
<comment type="subcellular location">
    <subcellularLocation>
        <location evidence="1">Membrane</location>
        <topology evidence="1">Single-pass type I membrane protein</topology>
    </subcellularLocation>
</comment>
<dbReference type="Gene3D" id="3.80.10.10">
    <property type="entry name" value="Ribonuclease Inhibitor"/>
    <property type="match status" value="2"/>
</dbReference>
<name>A0AAV7LC27_PLEWA</name>
<feature type="domain" description="LRRCT" evidence="11">
    <location>
        <begin position="289"/>
        <end position="339"/>
    </location>
</feature>
<keyword evidence="8 10" id="KW-0472">Membrane</keyword>
<evidence type="ECO:0000256" key="9">
    <source>
        <dbReference type="SAM" id="MobiDB-lite"/>
    </source>
</evidence>
<dbReference type="PROSITE" id="PS51450">
    <property type="entry name" value="LRR"/>
    <property type="match status" value="1"/>
</dbReference>
<evidence type="ECO:0000256" key="1">
    <source>
        <dbReference type="ARBA" id="ARBA00004479"/>
    </source>
</evidence>
<proteinExistence type="inferred from homology"/>
<evidence type="ECO:0000256" key="8">
    <source>
        <dbReference type="ARBA" id="ARBA00023136"/>
    </source>
</evidence>
<feature type="region of interest" description="Disordered" evidence="9">
    <location>
        <begin position="383"/>
        <end position="416"/>
    </location>
</feature>
<dbReference type="EMBL" id="JANPWB010000015">
    <property type="protein sequence ID" value="KAJ1087932.1"/>
    <property type="molecule type" value="Genomic_DNA"/>
</dbReference>
<keyword evidence="7 10" id="KW-1133">Transmembrane helix</keyword>
<evidence type="ECO:0000256" key="7">
    <source>
        <dbReference type="ARBA" id="ARBA00022989"/>
    </source>
</evidence>
<dbReference type="GO" id="GO:0098839">
    <property type="term" value="C:postsynaptic density membrane"/>
    <property type="evidence" value="ECO:0007669"/>
    <property type="project" value="TreeGrafter"/>
</dbReference>
<evidence type="ECO:0000313" key="13">
    <source>
        <dbReference type="Proteomes" id="UP001066276"/>
    </source>
</evidence>
<comment type="caution">
    <text evidence="12">The sequence shown here is derived from an EMBL/GenBank/DDBJ whole genome shotgun (WGS) entry which is preliminary data.</text>
</comment>
<evidence type="ECO:0000256" key="5">
    <source>
        <dbReference type="ARBA" id="ARBA00022729"/>
    </source>
</evidence>
<dbReference type="PANTHER" id="PTHR45773">
    <property type="entry name" value="SLIT AND NTRK-LIKE PROTEIN 4-RELATED"/>
    <property type="match status" value="1"/>
</dbReference>
<dbReference type="GO" id="GO:0051965">
    <property type="term" value="P:positive regulation of synapse assembly"/>
    <property type="evidence" value="ECO:0007669"/>
    <property type="project" value="TreeGrafter"/>
</dbReference>
<dbReference type="InterPro" id="IPR000483">
    <property type="entry name" value="Cys-rich_flank_reg_C"/>
</dbReference>
<keyword evidence="6" id="KW-0677">Repeat</keyword>
<evidence type="ECO:0000313" key="12">
    <source>
        <dbReference type="EMBL" id="KAJ1087932.1"/>
    </source>
</evidence>
<keyword evidence="4 10" id="KW-0812">Transmembrane</keyword>
<organism evidence="12 13">
    <name type="scientific">Pleurodeles waltl</name>
    <name type="common">Iberian ribbed newt</name>
    <dbReference type="NCBI Taxonomy" id="8319"/>
    <lineage>
        <taxon>Eukaryota</taxon>
        <taxon>Metazoa</taxon>
        <taxon>Chordata</taxon>
        <taxon>Craniata</taxon>
        <taxon>Vertebrata</taxon>
        <taxon>Euteleostomi</taxon>
        <taxon>Amphibia</taxon>
        <taxon>Batrachia</taxon>
        <taxon>Caudata</taxon>
        <taxon>Salamandroidea</taxon>
        <taxon>Salamandridae</taxon>
        <taxon>Pleurodelinae</taxon>
        <taxon>Pleurodeles</taxon>
    </lineage>
</organism>
<dbReference type="SUPFAM" id="SSF52058">
    <property type="entry name" value="L domain-like"/>
    <property type="match status" value="2"/>
</dbReference>
<dbReference type="Proteomes" id="UP001066276">
    <property type="component" value="Chromosome 11"/>
</dbReference>
<keyword evidence="5" id="KW-0732">Signal</keyword>
<accession>A0AAV7LC27</accession>
<dbReference type="InterPro" id="IPR032675">
    <property type="entry name" value="LRR_dom_sf"/>
</dbReference>
<dbReference type="InterPro" id="IPR001611">
    <property type="entry name" value="Leu-rich_rpt"/>
</dbReference>
<gene>
    <name evidence="12" type="ORF">NDU88_001091</name>
</gene>
<keyword evidence="3" id="KW-0433">Leucine-rich repeat</keyword>
<dbReference type="GO" id="GO:0098982">
    <property type="term" value="C:GABA-ergic synapse"/>
    <property type="evidence" value="ECO:0007669"/>
    <property type="project" value="TreeGrafter"/>
</dbReference>
<dbReference type="Pfam" id="PF13855">
    <property type="entry name" value="LRR_8"/>
    <property type="match status" value="2"/>
</dbReference>
<dbReference type="SMART" id="SM00369">
    <property type="entry name" value="LRR_TYP"/>
    <property type="match status" value="9"/>
</dbReference>
<evidence type="ECO:0000256" key="3">
    <source>
        <dbReference type="ARBA" id="ARBA00022614"/>
    </source>
</evidence>